<feature type="domain" description="SUF system FeS cluster assembly SufBD core" evidence="2">
    <location>
        <begin position="202"/>
        <end position="429"/>
    </location>
</feature>
<accession>A0A0S7BSJ2</accession>
<evidence type="ECO:0000259" key="2">
    <source>
        <dbReference type="Pfam" id="PF01458"/>
    </source>
</evidence>
<name>A0A0S7BSJ2_9BACT</name>
<dbReference type="Pfam" id="PF01458">
    <property type="entry name" value="SUFBD_core"/>
    <property type="match status" value="1"/>
</dbReference>
<dbReference type="GO" id="GO:0016226">
    <property type="term" value="P:iron-sulfur cluster assembly"/>
    <property type="evidence" value="ECO:0007669"/>
    <property type="project" value="InterPro"/>
</dbReference>
<dbReference type="PANTHER" id="PTHR43575">
    <property type="entry name" value="PROTEIN ABCI7, CHLOROPLASTIC"/>
    <property type="match status" value="1"/>
</dbReference>
<dbReference type="InterPro" id="IPR055346">
    <property type="entry name" value="Fe-S_cluster_assembly_SufBD"/>
</dbReference>
<dbReference type="AlphaFoldDB" id="A0A0S7BSJ2"/>
<dbReference type="Pfam" id="PF19295">
    <property type="entry name" value="SufBD_N"/>
    <property type="match status" value="1"/>
</dbReference>
<dbReference type="EMBL" id="DF968182">
    <property type="protein sequence ID" value="GAP43754.1"/>
    <property type="molecule type" value="Genomic_DNA"/>
</dbReference>
<dbReference type="InterPro" id="IPR011542">
    <property type="entry name" value="SUF_FeS_clus_asmbl_SufD"/>
</dbReference>
<sequence length="484" mass="53950">MDQVGSLNALNTGIMDGTTTNYNTRETLLKLFDERIASYALSDSPEVIAGRREAIAGFARSGFPHTKLEKWRNTDLSRVLNHGFTFPLAPQAADVDLEEIFRCEVPGFDTYMVAQLNGWFIERGNKLSQASQGVVVCSMEEAFEKHADLIAAHYGRYAPVHDNSLSALNTALSRDGVFIYVPDNVEVNEIIQIVNLVHSADPVFVQPRNLVILGRNSSLRLVHCDDSVDDQVGFINSVSEVVLSDNARLDHYKLQNKNDRSALINNVFFHLEAGANLSTNAISLNGGLIRNEVYVRLNGRGSHADILGVYLMDRDQHIDNQVFVDHAVPDCTSNELFKGILDDQASGVFNGHILVRKDAQRTNAYQNNKNILISDKAVIDSKPFLEIYADDVKCSHGATVGQLDSEAMFYLRSRGISADNARMLLMYAFAAEIVNKISIPQLKQRIDDLVKKRLRGELSICDQCVLHCNSREQKVSFEIDMSKI</sequence>
<dbReference type="PATRIC" id="fig|1678841.3.peg.2134"/>
<proteinExistence type="inferred from homology"/>
<reference evidence="4" key="1">
    <citation type="journal article" date="2015" name="Genome Announc.">
        <title>Draft Genome Sequence of Bacteroidales Strain TBC1, a Novel Isolate from a Methanogenic Wastewater Treatment System.</title>
        <authorList>
            <person name="Tourlousse D.M."/>
            <person name="Matsuura N."/>
            <person name="Sun L."/>
            <person name="Toyonaga M."/>
            <person name="Kuroda K."/>
            <person name="Ohashi A."/>
            <person name="Cruz R."/>
            <person name="Yamaguchi T."/>
            <person name="Sekiguchi Y."/>
        </authorList>
    </citation>
    <scope>NUCLEOTIDE SEQUENCE [LARGE SCALE GENOMIC DNA]</scope>
    <source>
        <strain evidence="4">TBC1</strain>
    </source>
</reference>
<feature type="domain" description="SUF system FeS cluster assembly SufBD N-terminal" evidence="3">
    <location>
        <begin position="23"/>
        <end position="193"/>
    </location>
</feature>
<keyword evidence="5" id="KW-1185">Reference proteome</keyword>
<dbReference type="InterPro" id="IPR037284">
    <property type="entry name" value="SUF_FeS_clus_asmbl_SufBD_sf"/>
</dbReference>
<evidence type="ECO:0000256" key="1">
    <source>
        <dbReference type="ARBA" id="ARBA00043967"/>
    </source>
</evidence>
<evidence type="ECO:0000313" key="4">
    <source>
        <dbReference type="EMBL" id="GAP43754.1"/>
    </source>
</evidence>
<evidence type="ECO:0000259" key="3">
    <source>
        <dbReference type="Pfam" id="PF19295"/>
    </source>
</evidence>
<evidence type="ECO:0000313" key="5">
    <source>
        <dbReference type="Proteomes" id="UP000053091"/>
    </source>
</evidence>
<protein>
    <submittedName>
        <fullName evidence="4">FeS assembly protein SufD</fullName>
    </submittedName>
</protein>
<dbReference type="Proteomes" id="UP000053091">
    <property type="component" value="Unassembled WGS sequence"/>
</dbReference>
<dbReference type="NCBIfam" id="TIGR01981">
    <property type="entry name" value="sufD"/>
    <property type="match status" value="1"/>
</dbReference>
<gene>
    <name evidence="4" type="ORF">TBC1_111912</name>
</gene>
<dbReference type="STRING" id="1678841.TBC1_111912"/>
<comment type="similarity">
    <text evidence="1">Belongs to the iron-sulfur cluster assembly SufBD family.</text>
</comment>
<organism evidence="4">
    <name type="scientific">Lentimicrobium saccharophilum</name>
    <dbReference type="NCBI Taxonomy" id="1678841"/>
    <lineage>
        <taxon>Bacteria</taxon>
        <taxon>Pseudomonadati</taxon>
        <taxon>Bacteroidota</taxon>
        <taxon>Bacteroidia</taxon>
        <taxon>Bacteroidales</taxon>
        <taxon>Lentimicrobiaceae</taxon>
        <taxon>Lentimicrobium</taxon>
    </lineage>
</organism>
<dbReference type="OrthoDB" id="9768262at2"/>
<dbReference type="InterPro" id="IPR000825">
    <property type="entry name" value="SUF_FeS_clus_asmbl_SufBD_core"/>
</dbReference>
<dbReference type="InterPro" id="IPR045595">
    <property type="entry name" value="SufBD_N"/>
</dbReference>
<dbReference type="SUPFAM" id="SSF101960">
    <property type="entry name" value="Stabilizer of iron transporter SufD"/>
    <property type="match status" value="1"/>
</dbReference>
<dbReference type="PANTHER" id="PTHR43575:SF1">
    <property type="entry name" value="PROTEIN ABCI7, CHLOROPLASTIC"/>
    <property type="match status" value="1"/>
</dbReference>
<dbReference type="RefSeq" id="WP_062041394.1">
    <property type="nucleotide sequence ID" value="NZ_DF968182.1"/>
</dbReference>